<keyword evidence="1" id="KW-0413">Isomerase</keyword>
<dbReference type="Gene3D" id="3.40.50.2000">
    <property type="entry name" value="Glycogen Phosphorylase B"/>
    <property type="match status" value="2"/>
</dbReference>
<comment type="similarity">
    <text evidence="1">Belongs to the UDP-N-acetylglucosamine 2-epimerase family.</text>
</comment>
<evidence type="ECO:0000259" key="2">
    <source>
        <dbReference type="Pfam" id="PF02350"/>
    </source>
</evidence>
<dbReference type="AlphaFoldDB" id="A0A1W2FHR0"/>
<dbReference type="RefSeq" id="WP_030477714.1">
    <property type="nucleotide sequence ID" value="NZ_FWYC01000015.1"/>
</dbReference>
<dbReference type="GO" id="GO:0016853">
    <property type="term" value="F:isomerase activity"/>
    <property type="evidence" value="ECO:0007669"/>
    <property type="project" value="UniProtKB-KW"/>
</dbReference>
<gene>
    <name evidence="3" type="ORF">SAMN05660733_06413</name>
</gene>
<keyword evidence="4" id="KW-1185">Reference proteome</keyword>
<dbReference type="PANTHER" id="PTHR43174:SF3">
    <property type="entry name" value="UDP-N-ACETYLGLUCOSAMINE 2-EPIMERASE"/>
    <property type="match status" value="1"/>
</dbReference>
<name>A0A1W2FHR0_9PSEU</name>
<dbReference type="eggNOG" id="COG0381">
    <property type="taxonomic scope" value="Bacteria"/>
</dbReference>
<proteinExistence type="inferred from homology"/>
<dbReference type="Proteomes" id="UP000192840">
    <property type="component" value="Unassembled WGS sequence"/>
</dbReference>
<organism evidence="3 4">
    <name type="scientific">Lentzea albidocapillata</name>
    <dbReference type="NCBI Taxonomy" id="40571"/>
    <lineage>
        <taxon>Bacteria</taxon>
        <taxon>Bacillati</taxon>
        <taxon>Actinomycetota</taxon>
        <taxon>Actinomycetes</taxon>
        <taxon>Pseudonocardiales</taxon>
        <taxon>Pseudonocardiaceae</taxon>
        <taxon>Lentzea</taxon>
    </lineage>
</organism>
<accession>A0A1W2FHR0</accession>
<evidence type="ECO:0000313" key="4">
    <source>
        <dbReference type="Proteomes" id="UP000192840"/>
    </source>
</evidence>
<dbReference type="PANTHER" id="PTHR43174">
    <property type="entry name" value="UDP-N-ACETYLGLUCOSAMINE 2-EPIMERASE"/>
    <property type="match status" value="1"/>
</dbReference>
<dbReference type="EMBL" id="FWYC01000015">
    <property type="protein sequence ID" value="SMD21477.1"/>
    <property type="molecule type" value="Genomic_DNA"/>
</dbReference>
<dbReference type="STRING" id="40571.SAMN05660733_06413"/>
<dbReference type="OrthoDB" id="9803238at2"/>
<feature type="domain" description="UDP-N-acetylglucosamine 2-epimerase" evidence="2">
    <location>
        <begin position="98"/>
        <end position="332"/>
    </location>
</feature>
<dbReference type="InterPro" id="IPR029767">
    <property type="entry name" value="WecB-like"/>
</dbReference>
<protein>
    <submittedName>
        <fullName evidence="3">UDP-N-acetylglucosamine 2-epimerase (Non-hydrolysing)</fullName>
    </submittedName>
</protein>
<sequence length="369" mass="41237">MRFPVISFIVGTTAELIKIAPVYHAIVARGTKPQLWFTAQHFDEVADVLEDLQLPAPDLWLVPQGKARNLETPKQVPGWALSVAQTAYGQRKQLRASLATDGKPGLVIVHGDTFTTPYGSIIARRLLGARVAHVEAGMRSGSVLSPLPEELNRRIASKFTDIHFAPSQNEVDNLRGARGVVVNTGANTVIDAMRLAINSTTTEDLPEEFGLATLHRFELVSRTDKFREALELLKKASEQTPMLYLAGAPERERIERHGWGHLFDGERFIMRPKKRYLQFLPILARAKFVVTDSGGLQQECSYIGMPCAIHRERTETKQGLGQNIVLTGMDTRKLEQFLGEYETLRRPSIMEEYHPSEVIADTLAQLGYL</sequence>
<reference evidence="4" key="1">
    <citation type="submission" date="2017-04" db="EMBL/GenBank/DDBJ databases">
        <authorList>
            <person name="Varghese N."/>
            <person name="Submissions S."/>
        </authorList>
    </citation>
    <scope>NUCLEOTIDE SEQUENCE [LARGE SCALE GENOMIC DNA]</scope>
    <source>
        <strain evidence="4">DSM 44073</strain>
    </source>
</reference>
<dbReference type="Pfam" id="PF02350">
    <property type="entry name" value="Epimerase_2"/>
    <property type="match status" value="1"/>
</dbReference>
<evidence type="ECO:0000256" key="1">
    <source>
        <dbReference type="RuleBase" id="RU003513"/>
    </source>
</evidence>
<dbReference type="SUPFAM" id="SSF53756">
    <property type="entry name" value="UDP-Glycosyltransferase/glycogen phosphorylase"/>
    <property type="match status" value="1"/>
</dbReference>
<dbReference type="InterPro" id="IPR003331">
    <property type="entry name" value="UDP_GlcNAc_Epimerase_2_dom"/>
</dbReference>
<evidence type="ECO:0000313" key="3">
    <source>
        <dbReference type="EMBL" id="SMD21477.1"/>
    </source>
</evidence>